<accession>A0A0D2D8F4</accession>
<dbReference type="SUPFAM" id="SSF49899">
    <property type="entry name" value="Concanavalin A-like lectins/glucanases"/>
    <property type="match status" value="1"/>
</dbReference>
<dbReference type="AlphaFoldDB" id="A0A0D2D8F4"/>
<dbReference type="CDD" id="cd00413">
    <property type="entry name" value="Glyco_hydrolase_16"/>
    <property type="match status" value="1"/>
</dbReference>
<dbReference type="PROSITE" id="PS51762">
    <property type="entry name" value="GH16_2"/>
    <property type="match status" value="1"/>
</dbReference>
<dbReference type="GO" id="GO:0005975">
    <property type="term" value="P:carbohydrate metabolic process"/>
    <property type="evidence" value="ECO:0007669"/>
    <property type="project" value="InterPro"/>
</dbReference>
<feature type="compositionally biased region" description="Polar residues" evidence="1">
    <location>
        <begin position="49"/>
        <end position="63"/>
    </location>
</feature>
<dbReference type="Gene3D" id="2.60.120.200">
    <property type="match status" value="1"/>
</dbReference>
<name>A0A0D2D8F4_9EURO</name>
<dbReference type="PANTHER" id="PTHR38121">
    <property type="entry name" value="GH16 DOMAIN-CONTAINING PROTEIN"/>
    <property type="match status" value="1"/>
</dbReference>
<dbReference type="GO" id="GO:0004553">
    <property type="term" value="F:hydrolase activity, hydrolyzing O-glycosyl compounds"/>
    <property type="evidence" value="ECO:0007669"/>
    <property type="project" value="InterPro"/>
</dbReference>
<protein>
    <recommendedName>
        <fullName evidence="2">GH16 domain-containing protein</fullName>
    </recommendedName>
</protein>
<evidence type="ECO:0000259" key="2">
    <source>
        <dbReference type="PROSITE" id="PS51762"/>
    </source>
</evidence>
<evidence type="ECO:0000256" key="1">
    <source>
        <dbReference type="SAM" id="MobiDB-lite"/>
    </source>
</evidence>
<dbReference type="OrthoDB" id="4388755at2759"/>
<proteinExistence type="predicted"/>
<organism evidence="3 4">
    <name type="scientific">Exophiala xenobiotica</name>
    <dbReference type="NCBI Taxonomy" id="348802"/>
    <lineage>
        <taxon>Eukaryota</taxon>
        <taxon>Fungi</taxon>
        <taxon>Dikarya</taxon>
        <taxon>Ascomycota</taxon>
        <taxon>Pezizomycotina</taxon>
        <taxon>Eurotiomycetes</taxon>
        <taxon>Chaetothyriomycetidae</taxon>
        <taxon>Chaetothyriales</taxon>
        <taxon>Herpotrichiellaceae</taxon>
        <taxon>Exophiala</taxon>
    </lineage>
</organism>
<keyword evidence="4" id="KW-1185">Reference proteome</keyword>
<dbReference type="GeneID" id="25324969"/>
<dbReference type="EMBL" id="KN847318">
    <property type="protein sequence ID" value="KIW58552.1"/>
    <property type="molecule type" value="Genomic_DNA"/>
</dbReference>
<gene>
    <name evidence="3" type="ORF">PV05_03061</name>
</gene>
<reference evidence="3 4" key="1">
    <citation type="submission" date="2015-01" db="EMBL/GenBank/DDBJ databases">
        <title>The Genome Sequence of Exophiala xenobiotica CBS118157.</title>
        <authorList>
            <consortium name="The Broad Institute Genomics Platform"/>
            <person name="Cuomo C."/>
            <person name="de Hoog S."/>
            <person name="Gorbushina A."/>
            <person name="Stielow B."/>
            <person name="Teixiera M."/>
            <person name="Abouelleil A."/>
            <person name="Chapman S.B."/>
            <person name="Priest M."/>
            <person name="Young S.K."/>
            <person name="Wortman J."/>
            <person name="Nusbaum C."/>
            <person name="Birren B."/>
        </authorList>
    </citation>
    <scope>NUCLEOTIDE SEQUENCE [LARGE SCALE GENOMIC DNA]</scope>
    <source>
        <strain evidence="3 4">CBS 118157</strain>
    </source>
</reference>
<dbReference type="STRING" id="348802.A0A0D2D8F4"/>
<sequence length="317" mass="35289">MPLGEQLKEFCSRCLGKRKTDELPEKPQTYIEHSAPENPEPDSPHRGRQTSPAPTSTDNSDVTQIGNAWSVDGVGIFDHRAVYTFHHGFPEGLQKSNYTLHQRGRGASPVVAFNPQYDPRNVHIVNGMLALTVPGRQKPSQNSGWRLGCAQVETVADNIQYGSVRTKAIFSQVPGTCHGLFFYQSDTQEVDIEYLTDPSSLSNNGPRNPIPMWYTNQAVNPADAPATQATGPAPSDCTAAVHEYRIDWTPYYTAFYLDGKLQRKFTTNVPREPGSWIWNNWANGNKGWTCGPPKSENALLIKSIEMYYNTWPRSGSA</sequence>
<evidence type="ECO:0000313" key="4">
    <source>
        <dbReference type="Proteomes" id="UP000054342"/>
    </source>
</evidence>
<dbReference type="InterPro" id="IPR013320">
    <property type="entry name" value="ConA-like_dom_sf"/>
</dbReference>
<dbReference type="InterPro" id="IPR000757">
    <property type="entry name" value="Beta-glucanase-like"/>
</dbReference>
<dbReference type="PANTHER" id="PTHR38121:SF2">
    <property type="entry name" value="ACYLTRANSFERASE 3 DOMAIN-CONTAINING PROTEIN"/>
    <property type="match status" value="1"/>
</dbReference>
<feature type="domain" description="GH16" evidence="2">
    <location>
        <begin position="33"/>
        <end position="312"/>
    </location>
</feature>
<dbReference type="HOGENOM" id="CLU_040566_1_0_1"/>
<dbReference type="Proteomes" id="UP000054342">
    <property type="component" value="Unassembled WGS sequence"/>
</dbReference>
<feature type="region of interest" description="Disordered" evidence="1">
    <location>
        <begin position="15"/>
        <end position="63"/>
    </location>
</feature>
<dbReference type="Pfam" id="PF00722">
    <property type="entry name" value="Glyco_hydro_16"/>
    <property type="match status" value="1"/>
</dbReference>
<evidence type="ECO:0000313" key="3">
    <source>
        <dbReference type="EMBL" id="KIW58552.1"/>
    </source>
</evidence>
<dbReference type="RefSeq" id="XP_013319136.1">
    <property type="nucleotide sequence ID" value="XM_013463682.1"/>
</dbReference>